<sequence>MWPETVLPFSNKETKASTKQHAIAEPRPVTESVGDFLAELGKQSPLRLVLSESTECHCWECVVVGFSFPKMFEGLCFACLYLFEGFNLGCMTMGWN</sequence>
<organism evidence="1 2">
    <name type="scientific">Stylosanthes scabra</name>
    <dbReference type="NCBI Taxonomy" id="79078"/>
    <lineage>
        <taxon>Eukaryota</taxon>
        <taxon>Viridiplantae</taxon>
        <taxon>Streptophyta</taxon>
        <taxon>Embryophyta</taxon>
        <taxon>Tracheophyta</taxon>
        <taxon>Spermatophyta</taxon>
        <taxon>Magnoliopsida</taxon>
        <taxon>eudicotyledons</taxon>
        <taxon>Gunneridae</taxon>
        <taxon>Pentapetalae</taxon>
        <taxon>rosids</taxon>
        <taxon>fabids</taxon>
        <taxon>Fabales</taxon>
        <taxon>Fabaceae</taxon>
        <taxon>Papilionoideae</taxon>
        <taxon>50 kb inversion clade</taxon>
        <taxon>dalbergioids sensu lato</taxon>
        <taxon>Dalbergieae</taxon>
        <taxon>Pterocarpus clade</taxon>
        <taxon>Stylosanthes</taxon>
    </lineage>
</organism>
<proteinExistence type="predicted"/>
<protein>
    <submittedName>
        <fullName evidence="1">Uncharacterized protein</fullName>
    </submittedName>
</protein>
<comment type="caution">
    <text evidence="1">The sequence shown here is derived from an EMBL/GenBank/DDBJ whole genome shotgun (WGS) entry which is preliminary data.</text>
</comment>
<name>A0ABU6T8F3_9FABA</name>
<accession>A0ABU6T8F3</accession>
<dbReference type="Proteomes" id="UP001341840">
    <property type="component" value="Unassembled WGS sequence"/>
</dbReference>
<evidence type="ECO:0000313" key="2">
    <source>
        <dbReference type="Proteomes" id="UP001341840"/>
    </source>
</evidence>
<evidence type="ECO:0000313" key="1">
    <source>
        <dbReference type="EMBL" id="MED6145011.1"/>
    </source>
</evidence>
<gene>
    <name evidence="1" type="ORF">PIB30_021001</name>
</gene>
<reference evidence="1 2" key="1">
    <citation type="journal article" date="2023" name="Plants (Basel)">
        <title>Bridging the Gap: Combining Genomics and Transcriptomics Approaches to Understand Stylosanthes scabra, an Orphan Legume from the Brazilian Caatinga.</title>
        <authorList>
            <person name="Ferreira-Neto J.R.C."/>
            <person name="da Silva M.D."/>
            <person name="Binneck E."/>
            <person name="de Melo N.F."/>
            <person name="da Silva R.H."/>
            <person name="de Melo A.L.T.M."/>
            <person name="Pandolfi V."/>
            <person name="Bustamante F.O."/>
            <person name="Brasileiro-Vidal A.C."/>
            <person name="Benko-Iseppon A.M."/>
        </authorList>
    </citation>
    <scope>NUCLEOTIDE SEQUENCE [LARGE SCALE GENOMIC DNA]</scope>
    <source>
        <tissue evidence="1">Leaves</tissue>
    </source>
</reference>
<keyword evidence="2" id="KW-1185">Reference proteome</keyword>
<dbReference type="EMBL" id="JASCZI010090689">
    <property type="protein sequence ID" value="MED6145011.1"/>
    <property type="molecule type" value="Genomic_DNA"/>
</dbReference>